<dbReference type="Pfam" id="PF00107">
    <property type="entry name" value="ADH_zinc_N"/>
    <property type="match status" value="1"/>
</dbReference>
<evidence type="ECO:0000256" key="2">
    <source>
        <dbReference type="ARBA" id="ARBA00008072"/>
    </source>
</evidence>
<evidence type="ECO:0000256" key="1">
    <source>
        <dbReference type="ARBA" id="ARBA00001947"/>
    </source>
</evidence>
<dbReference type="InterPro" id="IPR013149">
    <property type="entry name" value="ADH-like_C"/>
</dbReference>
<evidence type="ECO:0000256" key="3">
    <source>
        <dbReference type="ARBA" id="ARBA00022723"/>
    </source>
</evidence>
<dbReference type="CDD" id="cd05285">
    <property type="entry name" value="sorbitol_DH"/>
    <property type="match status" value="1"/>
</dbReference>
<dbReference type="SUPFAM" id="SSF50129">
    <property type="entry name" value="GroES-like"/>
    <property type="match status" value="1"/>
</dbReference>
<dbReference type="EMBL" id="VIUW01000001">
    <property type="protein sequence ID" value="TWD16760.1"/>
    <property type="molecule type" value="Genomic_DNA"/>
</dbReference>
<dbReference type="GO" id="GO:0016616">
    <property type="term" value="F:oxidoreductase activity, acting on the CH-OH group of donors, NAD or NADP as acceptor"/>
    <property type="evidence" value="ECO:0007669"/>
    <property type="project" value="InterPro"/>
</dbReference>
<dbReference type="PANTHER" id="PTHR43161">
    <property type="entry name" value="SORBITOL DEHYDROGENASE"/>
    <property type="match status" value="1"/>
</dbReference>
<dbReference type="SUPFAM" id="SSF51735">
    <property type="entry name" value="NAD(P)-binding Rossmann-fold domains"/>
    <property type="match status" value="1"/>
</dbReference>
<dbReference type="InterPro" id="IPR002328">
    <property type="entry name" value="ADH_Zn_CS"/>
</dbReference>
<dbReference type="Gene3D" id="3.90.180.10">
    <property type="entry name" value="Medium-chain alcohol dehydrogenases, catalytic domain"/>
    <property type="match status" value="1"/>
</dbReference>
<dbReference type="GO" id="GO:0008270">
    <property type="term" value="F:zinc ion binding"/>
    <property type="evidence" value="ECO:0007669"/>
    <property type="project" value="InterPro"/>
</dbReference>
<reference evidence="9 10" key="1">
    <citation type="submission" date="2019-06" db="EMBL/GenBank/DDBJ databases">
        <title>Sequencing the genomes of 1000 actinobacteria strains.</title>
        <authorList>
            <person name="Klenk H.-P."/>
        </authorList>
    </citation>
    <scope>NUCLEOTIDE SEQUENCE [LARGE SCALE GENOMIC DNA]</scope>
    <source>
        <strain evidence="9 10">DSM 18935</strain>
    </source>
</reference>
<keyword evidence="3 6" id="KW-0479">Metal-binding</keyword>
<protein>
    <submittedName>
        <fullName evidence="9">L-iditol 2-dehydrogenase</fullName>
    </submittedName>
</protein>
<dbReference type="Pfam" id="PF08240">
    <property type="entry name" value="ADH_N"/>
    <property type="match status" value="1"/>
</dbReference>
<feature type="compositionally biased region" description="Basic and acidic residues" evidence="7">
    <location>
        <begin position="198"/>
        <end position="207"/>
    </location>
</feature>
<evidence type="ECO:0000256" key="4">
    <source>
        <dbReference type="ARBA" id="ARBA00022833"/>
    </source>
</evidence>
<organism evidence="9 10">
    <name type="scientific">Marihabitans asiaticum</name>
    <dbReference type="NCBI Taxonomy" id="415218"/>
    <lineage>
        <taxon>Bacteria</taxon>
        <taxon>Bacillati</taxon>
        <taxon>Actinomycetota</taxon>
        <taxon>Actinomycetes</taxon>
        <taxon>Micrococcales</taxon>
        <taxon>Intrasporangiaceae</taxon>
        <taxon>Marihabitans</taxon>
    </lineage>
</organism>
<feature type="domain" description="Enoyl reductase (ER)" evidence="8">
    <location>
        <begin position="11"/>
        <end position="358"/>
    </location>
</feature>
<dbReference type="InterPro" id="IPR013154">
    <property type="entry name" value="ADH-like_N"/>
</dbReference>
<proteinExistence type="inferred from homology"/>
<dbReference type="SMART" id="SM00829">
    <property type="entry name" value="PKS_ER"/>
    <property type="match status" value="1"/>
</dbReference>
<keyword evidence="10" id="KW-1185">Reference proteome</keyword>
<evidence type="ECO:0000313" key="10">
    <source>
        <dbReference type="Proteomes" id="UP000315628"/>
    </source>
</evidence>
<evidence type="ECO:0000256" key="5">
    <source>
        <dbReference type="ARBA" id="ARBA00023002"/>
    </source>
</evidence>
<name>A0A560WGS7_9MICO</name>
<dbReference type="Proteomes" id="UP000315628">
    <property type="component" value="Unassembled WGS sequence"/>
</dbReference>
<feature type="region of interest" description="Disordered" evidence="7">
    <location>
        <begin position="193"/>
        <end position="258"/>
    </location>
</feature>
<dbReference type="PROSITE" id="PS00059">
    <property type="entry name" value="ADH_ZINC"/>
    <property type="match status" value="1"/>
</dbReference>
<dbReference type="InterPro" id="IPR045306">
    <property type="entry name" value="SDH-like"/>
</dbReference>
<sequence length="378" mass="38274">MPSVMRAAVLRAPAELVVEERPVPRPAPGEVLVAVTAVGVCGSDTHYYRHGRIGEHVLRSPMVIGHEAGGRVVAVGEAVDPGRVGQRVSIEPGVPCFVCRWCVSGRYNLCPEMSFHATPPVDGSMQEYVAVHAAMAHPVPDTVSDVAAAMLEPLSVAIWAVRCGEVSLGDRVLVTGAGPVGLLAAQVARAAGGAVTVREPDPRRRSVAEGLGLTVQGADRSGADPTAGADRSGADPTAGADRSGADPTAGADASGADPTAAGGTPFAVLLECSGHLDAVADGLAALQPAGRAVLVGMGADEVRVPSSVLQDREVSITGTFRYAGTWPTAIELAASGQVVLDGLPVRLFDLADAADAVVAGQEDPGLVKAIVCPGGRPA</sequence>
<gene>
    <name evidence="9" type="ORF">FB557_0297</name>
</gene>
<accession>A0A560WGS7</accession>
<evidence type="ECO:0000313" key="9">
    <source>
        <dbReference type="EMBL" id="TWD16760.1"/>
    </source>
</evidence>
<evidence type="ECO:0000259" key="8">
    <source>
        <dbReference type="SMART" id="SM00829"/>
    </source>
</evidence>
<dbReference type="PANTHER" id="PTHR43161:SF9">
    <property type="entry name" value="SORBITOL DEHYDROGENASE"/>
    <property type="match status" value="1"/>
</dbReference>
<dbReference type="InterPro" id="IPR011032">
    <property type="entry name" value="GroES-like_sf"/>
</dbReference>
<dbReference type="InterPro" id="IPR020843">
    <property type="entry name" value="ER"/>
</dbReference>
<comment type="caution">
    <text evidence="9">The sequence shown here is derived from an EMBL/GenBank/DDBJ whole genome shotgun (WGS) entry which is preliminary data.</text>
</comment>
<comment type="cofactor">
    <cofactor evidence="1 6">
        <name>Zn(2+)</name>
        <dbReference type="ChEBI" id="CHEBI:29105"/>
    </cofactor>
</comment>
<dbReference type="AlphaFoldDB" id="A0A560WGS7"/>
<evidence type="ECO:0000256" key="6">
    <source>
        <dbReference type="RuleBase" id="RU361277"/>
    </source>
</evidence>
<keyword evidence="5" id="KW-0560">Oxidoreductase</keyword>
<dbReference type="InterPro" id="IPR036291">
    <property type="entry name" value="NAD(P)-bd_dom_sf"/>
</dbReference>
<keyword evidence="4 6" id="KW-0862">Zinc</keyword>
<evidence type="ECO:0000256" key="7">
    <source>
        <dbReference type="SAM" id="MobiDB-lite"/>
    </source>
</evidence>
<comment type="similarity">
    <text evidence="2 6">Belongs to the zinc-containing alcohol dehydrogenase family.</text>
</comment>
<dbReference type="Gene3D" id="3.40.50.720">
    <property type="entry name" value="NAD(P)-binding Rossmann-like Domain"/>
    <property type="match status" value="1"/>
</dbReference>